<accession>A0A409WX93</accession>
<keyword evidence="3" id="KW-1185">Reference proteome</keyword>
<name>A0A409WX93_9AGAR</name>
<dbReference type="AlphaFoldDB" id="A0A409WX93"/>
<feature type="compositionally biased region" description="Basic and acidic residues" evidence="1">
    <location>
        <begin position="256"/>
        <end position="279"/>
    </location>
</feature>
<feature type="region of interest" description="Disordered" evidence="1">
    <location>
        <begin position="220"/>
        <end position="299"/>
    </location>
</feature>
<feature type="compositionally biased region" description="Pro residues" evidence="1">
    <location>
        <begin position="228"/>
        <end position="238"/>
    </location>
</feature>
<evidence type="ECO:0000313" key="3">
    <source>
        <dbReference type="Proteomes" id="UP000284842"/>
    </source>
</evidence>
<dbReference type="InParanoid" id="A0A409WX93"/>
<reference evidence="2 3" key="1">
    <citation type="journal article" date="2018" name="Evol. Lett.">
        <title>Horizontal gene cluster transfer increased hallucinogenic mushroom diversity.</title>
        <authorList>
            <person name="Reynolds H.T."/>
            <person name="Vijayakumar V."/>
            <person name="Gluck-Thaler E."/>
            <person name="Korotkin H.B."/>
            <person name="Matheny P.B."/>
            <person name="Slot J.C."/>
        </authorList>
    </citation>
    <scope>NUCLEOTIDE SEQUENCE [LARGE SCALE GENOMIC DNA]</scope>
    <source>
        <strain evidence="2 3">2629</strain>
    </source>
</reference>
<protein>
    <submittedName>
        <fullName evidence="2">Uncharacterized protein</fullName>
    </submittedName>
</protein>
<evidence type="ECO:0000256" key="1">
    <source>
        <dbReference type="SAM" id="MobiDB-lite"/>
    </source>
</evidence>
<organism evidence="2 3">
    <name type="scientific">Panaeolus cyanescens</name>
    <dbReference type="NCBI Taxonomy" id="181874"/>
    <lineage>
        <taxon>Eukaryota</taxon>
        <taxon>Fungi</taxon>
        <taxon>Dikarya</taxon>
        <taxon>Basidiomycota</taxon>
        <taxon>Agaricomycotina</taxon>
        <taxon>Agaricomycetes</taxon>
        <taxon>Agaricomycetidae</taxon>
        <taxon>Agaricales</taxon>
        <taxon>Agaricineae</taxon>
        <taxon>Galeropsidaceae</taxon>
        <taxon>Panaeolus</taxon>
    </lineage>
</organism>
<comment type="caution">
    <text evidence="2">The sequence shown here is derived from an EMBL/GenBank/DDBJ whole genome shotgun (WGS) entry which is preliminary data.</text>
</comment>
<gene>
    <name evidence="2" type="ORF">CVT24_002463</name>
</gene>
<evidence type="ECO:0000313" key="2">
    <source>
        <dbReference type="EMBL" id="PPQ83144.1"/>
    </source>
</evidence>
<sequence length="313" mass="35330">MPTDETTKETKEEEYVVPSPSTPAGIRAMREQDTKRPRVHILSAPSPFNKPKLSKTAANWDTWLWDMEMHLGSAGFWDYIKDSTTVIAPHPEYQPLASANFRANSNAARYFLIANVDPKEAQQYNLLTVATPYDLRARLEAIYAKPGPTLRLRLMEKCFQTFLTNDAKMIDNFDELMDSALRSFKNMTVNTWQCLIGARAMGRDLSLAQAKETVIGAMAAAETADPSPSSPPLPPVVQTPPKRSTRLAEKSQSPPKTKEEKLRSAVDESREVIEEARQARRERKRQRRLAAQQEKEHEDAFRTELNALLTSLG</sequence>
<feature type="compositionally biased region" description="Basic and acidic residues" evidence="1">
    <location>
        <begin position="1"/>
        <end position="14"/>
    </location>
</feature>
<feature type="region of interest" description="Disordered" evidence="1">
    <location>
        <begin position="1"/>
        <end position="25"/>
    </location>
</feature>
<feature type="non-terminal residue" evidence="2">
    <location>
        <position position="313"/>
    </location>
</feature>
<proteinExistence type="predicted"/>
<dbReference type="EMBL" id="NHTK01005062">
    <property type="protein sequence ID" value="PPQ83144.1"/>
    <property type="molecule type" value="Genomic_DNA"/>
</dbReference>
<dbReference type="Proteomes" id="UP000284842">
    <property type="component" value="Unassembled WGS sequence"/>
</dbReference>